<protein>
    <recommendedName>
        <fullName evidence="3">Zn(2)-C6 fungal-type domain-containing protein</fullName>
    </recommendedName>
</protein>
<dbReference type="EMBL" id="MU004339">
    <property type="protein sequence ID" value="KAF2656195.1"/>
    <property type="molecule type" value="Genomic_DNA"/>
</dbReference>
<keyword evidence="2" id="KW-0539">Nucleus</keyword>
<sequence>MKAKHNCWTCKERKVGCDRLLPACENCKRSSRRCQGYDIKLAWPDKIDGRRKQKKYQAVPEGSSTDYITQEGHFSFLNTTFDDFSGRKFKIEEVVVTESATRTKFNIPPSITSIRLGDQEGLLLSYYDAIIARMITTIDDGTNGFRLDVIPMALSSSDAASRSLLQSTLALSSFHLGRPEAALRHKVEAIKALSESFSETPHSRLTQIAACMMLTVYSVFDVSDTTWQLHLRGAKTVTEALTSHERRMPSIGFILDWFEYHNTFSGYSHSTDPSQCNHAHNLVLPESNSDSQKIIGLLGCSGELLQLIQCINHLRNLQSCTLPRGRQEQDDILHATQLLRNRLTNLRQECHIVQIESAGAIDSQRITLTAELYRIASLLYLYQVAPLPALPDNAVQSVVMTGFAVLGQLEVCTSPWPLFMLGVHATSDVDRQITLATIDTAVLKRGVGNYQIIKGLIQSVWKQRDLHADDKISTRIDWRELIDPHSGIPSFI</sequence>
<name>A0A6A6T876_9PLEO</name>
<proteinExistence type="predicted"/>
<dbReference type="Pfam" id="PF00172">
    <property type="entry name" value="Zn_clus"/>
    <property type="match status" value="1"/>
</dbReference>
<dbReference type="AlphaFoldDB" id="A0A6A6T876"/>
<dbReference type="InterPro" id="IPR036864">
    <property type="entry name" value="Zn2-C6_fun-type_DNA-bd_sf"/>
</dbReference>
<reference evidence="4" key="1">
    <citation type="journal article" date="2020" name="Stud. Mycol.">
        <title>101 Dothideomycetes genomes: a test case for predicting lifestyles and emergence of pathogens.</title>
        <authorList>
            <person name="Haridas S."/>
            <person name="Albert R."/>
            <person name="Binder M."/>
            <person name="Bloem J."/>
            <person name="Labutti K."/>
            <person name="Salamov A."/>
            <person name="Andreopoulos B."/>
            <person name="Baker S."/>
            <person name="Barry K."/>
            <person name="Bills G."/>
            <person name="Bluhm B."/>
            <person name="Cannon C."/>
            <person name="Castanera R."/>
            <person name="Culley D."/>
            <person name="Daum C."/>
            <person name="Ezra D."/>
            <person name="Gonzalez J."/>
            <person name="Henrissat B."/>
            <person name="Kuo A."/>
            <person name="Liang C."/>
            <person name="Lipzen A."/>
            <person name="Lutzoni F."/>
            <person name="Magnuson J."/>
            <person name="Mondo S."/>
            <person name="Nolan M."/>
            <person name="Ohm R."/>
            <person name="Pangilinan J."/>
            <person name="Park H.-J."/>
            <person name="Ramirez L."/>
            <person name="Alfaro M."/>
            <person name="Sun H."/>
            <person name="Tritt A."/>
            <person name="Yoshinaga Y."/>
            <person name="Zwiers L.-H."/>
            <person name="Turgeon B."/>
            <person name="Goodwin S."/>
            <person name="Spatafora J."/>
            <person name="Crous P."/>
            <person name="Grigoriev I."/>
        </authorList>
    </citation>
    <scope>NUCLEOTIDE SEQUENCE</scope>
    <source>
        <strain evidence="4">CBS 122681</strain>
    </source>
</reference>
<accession>A0A6A6T876</accession>
<dbReference type="Gene3D" id="4.10.240.10">
    <property type="entry name" value="Zn(2)-C6 fungal-type DNA-binding domain"/>
    <property type="match status" value="1"/>
</dbReference>
<dbReference type="GO" id="GO:0045944">
    <property type="term" value="P:positive regulation of transcription by RNA polymerase II"/>
    <property type="evidence" value="ECO:0007669"/>
    <property type="project" value="TreeGrafter"/>
</dbReference>
<dbReference type="GO" id="GO:0000981">
    <property type="term" value="F:DNA-binding transcription factor activity, RNA polymerase II-specific"/>
    <property type="evidence" value="ECO:0007669"/>
    <property type="project" value="InterPro"/>
</dbReference>
<comment type="subcellular location">
    <subcellularLocation>
        <location evidence="1">Nucleus</location>
    </subcellularLocation>
</comment>
<organism evidence="4 5">
    <name type="scientific">Lophiostoma macrostomum CBS 122681</name>
    <dbReference type="NCBI Taxonomy" id="1314788"/>
    <lineage>
        <taxon>Eukaryota</taxon>
        <taxon>Fungi</taxon>
        <taxon>Dikarya</taxon>
        <taxon>Ascomycota</taxon>
        <taxon>Pezizomycotina</taxon>
        <taxon>Dothideomycetes</taxon>
        <taxon>Pleosporomycetidae</taxon>
        <taxon>Pleosporales</taxon>
        <taxon>Lophiostomataceae</taxon>
        <taxon>Lophiostoma</taxon>
    </lineage>
</organism>
<dbReference type="GO" id="GO:0000976">
    <property type="term" value="F:transcription cis-regulatory region binding"/>
    <property type="evidence" value="ECO:0007669"/>
    <property type="project" value="TreeGrafter"/>
</dbReference>
<dbReference type="CDD" id="cd00067">
    <property type="entry name" value="GAL4"/>
    <property type="match status" value="1"/>
</dbReference>
<dbReference type="SUPFAM" id="SSF57701">
    <property type="entry name" value="Zn2/Cys6 DNA-binding domain"/>
    <property type="match status" value="1"/>
</dbReference>
<evidence type="ECO:0000256" key="1">
    <source>
        <dbReference type="ARBA" id="ARBA00004123"/>
    </source>
</evidence>
<dbReference type="PANTHER" id="PTHR37534:SF49">
    <property type="entry name" value="LYSINE BIOSYNTHESIS REGULATORY PROTEIN LYS14"/>
    <property type="match status" value="1"/>
</dbReference>
<evidence type="ECO:0000313" key="5">
    <source>
        <dbReference type="Proteomes" id="UP000799324"/>
    </source>
</evidence>
<evidence type="ECO:0000259" key="3">
    <source>
        <dbReference type="PROSITE" id="PS50048"/>
    </source>
</evidence>
<dbReference type="Proteomes" id="UP000799324">
    <property type="component" value="Unassembled WGS sequence"/>
</dbReference>
<dbReference type="Pfam" id="PF11951">
    <property type="entry name" value="Fungal_trans_2"/>
    <property type="match status" value="1"/>
</dbReference>
<dbReference type="OrthoDB" id="5130013at2759"/>
<dbReference type="InterPro" id="IPR001138">
    <property type="entry name" value="Zn2Cys6_DnaBD"/>
</dbReference>
<dbReference type="SMART" id="SM00066">
    <property type="entry name" value="GAL4"/>
    <property type="match status" value="1"/>
</dbReference>
<dbReference type="PANTHER" id="PTHR37534">
    <property type="entry name" value="TRANSCRIPTIONAL ACTIVATOR PROTEIN UGA3"/>
    <property type="match status" value="1"/>
</dbReference>
<evidence type="ECO:0000256" key="2">
    <source>
        <dbReference type="ARBA" id="ARBA00023242"/>
    </source>
</evidence>
<evidence type="ECO:0000313" key="4">
    <source>
        <dbReference type="EMBL" id="KAF2656195.1"/>
    </source>
</evidence>
<dbReference type="PROSITE" id="PS50048">
    <property type="entry name" value="ZN2_CY6_FUNGAL_2"/>
    <property type="match status" value="1"/>
</dbReference>
<feature type="domain" description="Zn(2)-C6 fungal-type" evidence="3">
    <location>
        <begin position="6"/>
        <end position="34"/>
    </location>
</feature>
<keyword evidence="5" id="KW-1185">Reference proteome</keyword>
<gene>
    <name evidence="4" type="ORF">K491DRAFT_715581</name>
</gene>
<dbReference type="InterPro" id="IPR021858">
    <property type="entry name" value="Fun_TF"/>
</dbReference>
<dbReference type="GO" id="GO:0008270">
    <property type="term" value="F:zinc ion binding"/>
    <property type="evidence" value="ECO:0007669"/>
    <property type="project" value="InterPro"/>
</dbReference>
<dbReference type="GO" id="GO:0005634">
    <property type="term" value="C:nucleus"/>
    <property type="evidence" value="ECO:0007669"/>
    <property type="project" value="UniProtKB-SubCell"/>
</dbReference>